<feature type="chain" id="PRO_5047211173" description="pectate lyase" evidence="11">
    <location>
        <begin position="21"/>
        <end position="403"/>
    </location>
</feature>
<evidence type="ECO:0000256" key="6">
    <source>
        <dbReference type="ARBA" id="ARBA00022525"/>
    </source>
</evidence>
<gene>
    <name evidence="13" type="ORF">JM946_02795</name>
</gene>
<evidence type="ECO:0000256" key="10">
    <source>
        <dbReference type="SAM" id="MobiDB-lite"/>
    </source>
</evidence>
<feature type="region of interest" description="Disordered" evidence="10">
    <location>
        <begin position="177"/>
        <end position="208"/>
    </location>
</feature>
<evidence type="ECO:0000256" key="2">
    <source>
        <dbReference type="ARBA" id="ARBA00001913"/>
    </source>
</evidence>
<evidence type="ECO:0000256" key="11">
    <source>
        <dbReference type="SAM" id="SignalP"/>
    </source>
</evidence>
<dbReference type="PANTHER" id="PTHR33407">
    <property type="entry name" value="PECTATE LYASE F-RELATED"/>
    <property type="match status" value="1"/>
</dbReference>
<comment type="cofactor">
    <cofactor evidence="2">
        <name>Ca(2+)</name>
        <dbReference type="ChEBI" id="CHEBI:29108"/>
    </cofactor>
</comment>
<dbReference type="Pfam" id="PF03211">
    <property type="entry name" value="Pectate_lyase"/>
    <property type="match status" value="1"/>
</dbReference>
<accession>A0ABS1WRP8</accession>
<evidence type="ECO:0000256" key="1">
    <source>
        <dbReference type="ARBA" id="ARBA00000695"/>
    </source>
</evidence>
<dbReference type="EC" id="4.2.2.2" evidence="5"/>
<dbReference type="Gene3D" id="2.60.40.10">
    <property type="entry name" value="Immunoglobulins"/>
    <property type="match status" value="1"/>
</dbReference>
<organism evidence="13 14">
    <name type="scientific">Steroidobacter gossypii</name>
    <dbReference type="NCBI Taxonomy" id="2805490"/>
    <lineage>
        <taxon>Bacteria</taxon>
        <taxon>Pseudomonadati</taxon>
        <taxon>Pseudomonadota</taxon>
        <taxon>Gammaproteobacteria</taxon>
        <taxon>Steroidobacterales</taxon>
        <taxon>Steroidobacteraceae</taxon>
        <taxon>Steroidobacter</taxon>
    </lineage>
</organism>
<dbReference type="PANTHER" id="PTHR33407:SF9">
    <property type="entry name" value="PECTATE LYASE F-RELATED"/>
    <property type="match status" value="1"/>
</dbReference>
<evidence type="ECO:0000256" key="5">
    <source>
        <dbReference type="ARBA" id="ARBA00012272"/>
    </source>
</evidence>
<dbReference type="InterPro" id="IPR003961">
    <property type="entry name" value="FN3_dom"/>
</dbReference>
<keyword evidence="14" id="KW-1185">Reference proteome</keyword>
<keyword evidence="6" id="KW-0964">Secreted</keyword>
<dbReference type="EMBL" id="JAEVLS010000001">
    <property type="protein sequence ID" value="MBM0103650.1"/>
    <property type="molecule type" value="Genomic_DNA"/>
</dbReference>
<comment type="catalytic activity">
    <reaction evidence="1">
        <text>Eliminative cleavage of (1-&gt;4)-alpha-D-galacturonan to give oligosaccharides with 4-deoxy-alpha-D-galact-4-enuronosyl groups at their non-reducing ends.</text>
        <dbReference type="EC" id="4.2.2.2"/>
    </reaction>
</comment>
<keyword evidence="7 11" id="KW-0732">Signal</keyword>
<dbReference type="RefSeq" id="WP_203165611.1">
    <property type="nucleotide sequence ID" value="NZ_JAEVLS010000001.1"/>
</dbReference>
<dbReference type="InterPro" id="IPR011050">
    <property type="entry name" value="Pectin_lyase_fold/virulence"/>
</dbReference>
<name>A0ABS1WRP8_9GAMM</name>
<feature type="region of interest" description="Disordered" evidence="10">
    <location>
        <begin position="77"/>
        <end position="106"/>
    </location>
</feature>
<dbReference type="PROSITE" id="PS50853">
    <property type="entry name" value="FN3"/>
    <property type="match status" value="1"/>
</dbReference>
<dbReference type="InterPro" id="IPR036116">
    <property type="entry name" value="FN3_sf"/>
</dbReference>
<reference evidence="13 14" key="1">
    <citation type="journal article" date="2021" name="Int. J. Syst. Evol. Microbiol.">
        <title>Steroidobacter gossypii sp. nov., isolated from soil of cotton cropping field.</title>
        <authorList>
            <person name="Huang R."/>
            <person name="Yang S."/>
            <person name="Zhen C."/>
            <person name="Liu W."/>
        </authorList>
    </citation>
    <scope>NUCLEOTIDE SEQUENCE [LARGE SCALE GENOMIC DNA]</scope>
    <source>
        <strain evidence="13 14">S1-65</strain>
    </source>
</reference>
<evidence type="ECO:0000259" key="12">
    <source>
        <dbReference type="PROSITE" id="PS50853"/>
    </source>
</evidence>
<dbReference type="InterPro" id="IPR012334">
    <property type="entry name" value="Pectin_lyas_fold"/>
</dbReference>
<dbReference type="SUPFAM" id="SSF51126">
    <property type="entry name" value="Pectin lyase-like"/>
    <property type="match status" value="1"/>
</dbReference>
<keyword evidence="8" id="KW-0106">Calcium</keyword>
<evidence type="ECO:0000313" key="13">
    <source>
        <dbReference type="EMBL" id="MBM0103650.1"/>
    </source>
</evidence>
<evidence type="ECO:0000256" key="4">
    <source>
        <dbReference type="ARBA" id="ARBA00006463"/>
    </source>
</evidence>
<comment type="similarity">
    <text evidence="4">Belongs to the polysaccharide lyase 3 family.</text>
</comment>
<proteinExistence type="inferred from homology"/>
<feature type="compositionally biased region" description="Low complexity" evidence="10">
    <location>
        <begin position="197"/>
        <end position="208"/>
    </location>
</feature>
<dbReference type="Gene3D" id="2.160.20.10">
    <property type="entry name" value="Single-stranded right-handed beta-helix, Pectin lyase-like"/>
    <property type="match status" value="1"/>
</dbReference>
<evidence type="ECO:0000256" key="3">
    <source>
        <dbReference type="ARBA" id="ARBA00004613"/>
    </source>
</evidence>
<feature type="signal peptide" evidence="11">
    <location>
        <begin position="1"/>
        <end position="20"/>
    </location>
</feature>
<evidence type="ECO:0000256" key="7">
    <source>
        <dbReference type="ARBA" id="ARBA00022729"/>
    </source>
</evidence>
<evidence type="ECO:0000256" key="9">
    <source>
        <dbReference type="ARBA" id="ARBA00023239"/>
    </source>
</evidence>
<dbReference type="InterPro" id="IPR004898">
    <property type="entry name" value="Pectate_lyase_PlyH/PlyE-like"/>
</dbReference>
<feature type="domain" description="Fibronectin type-III" evidence="12">
    <location>
        <begin position="97"/>
        <end position="189"/>
    </location>
</feature>
<evidence type="ECO:0000313" key="14">
    <source>
        <dbReference type="Proteomes" id="UP000661077"/>
    </source>
</evidence>
<comment type="caution">
    <text evidence="13">The sequence shown here is derived from an EMBL/GenBank/DDBJ whole genome shotgun (WGS) entry which is preliminary data.</text>
</comment>
<keyword evidence="9 13" id="KW-0456">Lyase</keyword>
<dbReference type="InterPro" id="IPR013783">
    <property type="entry name" value="Ig-like_fold"/>
</dbReference>
<sequence>MLRKLFVGGILLAAAASSWSATNRPEGYVTICRTPETCSVSGSTNVAFGASGQFVYKVLSGTFTCTVATFGSDPIPSKQVKECSVPSGSGGGGGEPPPTGSSINLSASGGNGSVSLSWSYSSGTATTQEIYRDLDSNPNGRVRIASVSASTRSYTDSGLSNGTTYYYWIKNTASGTATDSNVASATPSGGGGGNPGTGSITGSSCSTNGAQTTVNATIRVTSGTYDGGCQRFNAGSALGDGSQSEGQDPVFRVENGATLRNVVIGNNGADGIHTYNGAVLDNIHWMNVGEDAMTIKSSGTTTVRNIEGYDADDKFFQVNAASTLNVSNCIIHRAGKALRQNGGTTFRVDVTFDRCDINDMNEGVFRTDSSSSTARLTNSRLHDAGTICIGPWASCQQSGNSNY</sequence>
<evidence type="ECO:0000256" key="8">
    <source>
        <dbReference type="ARBA" id="ARBA00022837"/>
    </source>
</evidence>
<comment type="subcellular location">
    <subcellularLocation>
        <location evidence="3">Secreted</location>
    </subcellularLocation>
</comment>
<protein>
    <recommendedName>
        <fullName evidence="5">pectate lyase</fullName>
        <ecNumber evidence="5">4.2.2.2</ecNumber>
    </recommendedName>
</protein>
<dbReference type="GO" id="GO:0016829">
    <property type="term" value="F:lyase activity"/>
    <property type="evidence" value="ECO:0007669"/>
    <property type="project" value="UniProtKB-KW"/>
</dbReference>
<dbReference type="Proteomes" id="UP000661077">
    <property type="component" value="Unassembled WGS sequence"/>
</dbReference>
<dbReference type="SUPFAM" id="SSF49265">
    <property type="entry name" value="Fibronectin type III"/>
    <property type="match status" value="1"/>
</dbReference>